<keyword evidence="12 15" id="KW-0408">Iron</keyword>
<dbReference type="PIRSF" id="PIRSF000346">
    <property type="entry name" value="Dlt9_acylACP_des"/>
    <property type="match status" value="1"/>
</dbReference>
<keyword evidence="14" id="KW-0275">Fatty acid biosynthesis</keyword>
<dbReference type="InterPro" id="IPR009078">
    <property type="entry name" value="Ferritin-like_SF"/>
</dbReference>
<evidence type="ECO:0000256" key="10">
    <source>
        <dbReference type="ARBA" id="ARBA00022946"/>
    </source>
</evidence>
<dbReference type="InterPro" id="IPR005067">
    <property type="entry name" value="Fatty_acid_desaturase-2"/>
</dbReference>
<name>A0A7S1KKK2_STEMN</name>
<dbReference type="AlphaFoldDB" id="A0A7S1KKK2"/>
<dbReference type="GO" id="GO:0045300">
    <property type="term" value="F:stearoyl-[ACP] desaturase activity"/>
    <property type="evidence" value="ECO:0007669"/>
    <property type="project" value="InterPro"/>
</dbReference>
<evidence type="ECO:0000256" key="2">
    <source>
        <dbReference type="ARBA" id="ARBA00004229"/>
    </source>
</evidence>
<dbReference type="InterPro" id="IPR012348">
    <property type="entry name" value="RNR-like"/>
</dbReference>
<evidence type="ECO:0000313" key="17">
    <source>
        <dbReference type="EMBL" id="CAD9076660.1"/>
    </source>
</evidence>
<keyword evidence="6" id="KW-0150">Chloroplast</keyword>
<keyword evidence="9" id="KW-0276">Fatty acid metabolism</keyword>
<keyword evidence="16" id="KW-0732">Signal</keyword>
<feature type="chain" id="PRO_5030599945" description="Acyl-[acyl-carrier-protein] desaturase" evidence="16">
    <location>
        <begin position="19"/>
        <end position="403"/>
    </location>
</feature>
<dbReference type="FunFam" id="1.10.620.20:FF:000002">
    <property type="entry name" value="Stearoyl-[acyl-carrier-protein] 9-desaturase, chloroplastic"/>
    <property type="match status" value="1"/>
</dbReference>
<feature type="binding site" evidence="15">
    <location>
        <position position="236"/>
    </location>
    <ligand>
        <name>Fe cation</name>
        <dbReference type="ChEBI" id="CHEBI:24875"/>
        <label>2</label>
    </ligand>
</feature>
<keyword evidence="13" id="KW-0443">Lipid metabolism</keyword>
<evidence type="ECO:0000256" key="7">
    <source>
        <dbReference type="ARBA" id="ARBA00022640"/>
    </source>
</evidence>
<keyword evidence="7" id="KW-0934">Plastid</keyword>
<dbReference type="Pfam" id="PF03405">
    <property type="entry name" value="FA_desaturase_2"/>
    <property type="match status" value="1"/>
</dbReference>
<feature type="signal peptide" evidence="16">
    <location>
        <begin position="1"/>
        <end position="18"/>
    </location>
</feature>
<evidence type="ECO:0000256" key="14">
    <source>
        <dbReference type="ARBA" id="ARBA00023160"/>
    </source>
</evidence>
<comment type="cofactor">
    <cofactor evidence="1">
        <name>Fe(2+)</name>
        <dbReference type="ChEBI" id="CHEBI:29033"/>
    </cofactor>
</comment>
<gene>
    <name evidence="17" type="ORF">CMEN1057_LOCUS36</name>
</gene>
<dbReference type="CDD" id="cd01050">
    <property type="entry name" value="Acyl_ACP_Desat"/>
    <property type="match status" value="1"/>
</dbReference>
<feature type="binding site" evidence="15">
    <location>
        <position position="272"/>
    </location>
    <ligand>
        <name>Fe cation</name>
        <dbReference type="ChEBI" id="CHEBI:24875"/>
        <label>2</label>
    </ligand>
</feature>
<evidence type="ECO:0000256" key="5">
    <source>
        <dbReference type="ARBA" id="ARBA00022516"/>
    </source>
</evidence>
<feature type="binding site" evidence="15">
    <location>
        <position position="183"/>
    </location>
    <ligand>
        <name>Fe cation</name>
        <dbReference type="ChEBI" id="CHEBI:24875"/>
        <label>2</label>
    </ligand>
</feature>
<dbReference type="GO" id="GO:0006633">
    <property type="term" value="P:fatty acid biosynthetic process"/>
    <property type="evidence" value="ECO:0007669"/>
    <property type="project" value="UniProtKB-KW"/>
</dbReference>
<keyword evidence="8 15" id="KW-0479">Metal-binding</keyword>
<keyword evidence="5" id="KW-0444">Lipid biosynthesis</keyword>
<evidence type="ECO:0000256" key="13">
    <source>
        <dbReference type="ARBA" id="ARBA00023098"/>
    </source>
</evidence>
<comment type="subunit">
    <text evidence="4">Homodimer.</text>
</comment>
<protein>
    <recommendedName>
        <fullName evidence="18">Acyl-[acyl-carrier-protein] desaturase</fullName>
    </recommendedName>
</protein>
<dbReference type="GO" id="GO:0046872">
    <property type="term" value="F:metal ion binding"/>
    <property type="evidence" value="ECO:0007669"/>
    <property type="project" value="UniProtKB-KW"/>
</dbReference>
<proteinExistence type="inferred from homology"/>
<organism evidence="17">
    <name type="scientific">Stephanocyclus meneghinianus</name>
    <name type="common">Diatom</name>
    <name type="synonym">Cyclotella meneghiniana</name>
    <dbReference type="NCBI Taxonomy" id="29205"/>
    <lineage>
        <taxon>Eukaryota</taxon>
        <taxon>Sar</taxon>
        <taxon>Stramenopiles</taxon>
        <taxon>Ochrophyta</taxon>
        <taxon>Bacillariophyta</taxon>
        <taxon>Coscinodiscophyceae</taxon>
        <taxon>Thalassiosirophycidae</taxon>
        <taxon>Thalassiosirales</taxon>
        <taxon>Thalassiosiraceae</taxon>
        <taxon>Stephanocyclus</taxon>
    </lineage>
</organism>
<evidence type="ECO:0000256" key="11">
    <source>
        <dbReference type="ARBA" id="ARBA00023002"/>
    </source>
</evidence>
<dbReference type="Gene3D" id="1.10.620.20">
    <property type="entry name" value="Ribonucleotide Reductase, subunit A"/>
    <property type="match status" value="1"/>
</dbReference>
<evidence type="ECO:0000256" key="4">
    <source>
        <dbReference type="ARBA" id="ARBA00011738"/>
    </source>
</evidence>
<sequence>MFNKLALTTILAAPGVTAFTPAHSTSSRTTGTSLRSTVDPTVITKKEYQDICGVSFDDSNLAARLQKTSYLYPKHVEVIEDFAPMVDEMVDTILLETGDKAWQPQDYLPDLATDDYIDQIKDLREAAAGVPDDVFVVLVGDMVTEEALPTYQTLLNTFEGCDDPIGTTDSPWARWSRGWTSEENRHGDLLNKYLYLSGKTDMRSIEVTIQHLITSGFNPGARKDPYRGFLYTSFQERATKISHGNVGKLAKEYGAKDLQKICAKIAGDEGRHEKAYQAFSTEILKRDPDGLLMEFGDMMRGQIVMPAELMTDGKDAKLYENFSEVAQRLEVYTAIDYADIIEHLVNHWKIGELTGLSPEAEKEQEYICRLPERYRKLATRSMNQKKKEEVVPQSFSWIFDRKV</sequence>
<dbReference type="PANTHER" id="PTHR31155">
    <property type="entry name" value="ACYL- ACYL-CARRIER-PROTEIN DESATURASE-RELATED"/>
    <property type="match status" value="1"/>
</dbReference>
<accession>A0A7S1KKK2</accession>
<dbReference type="GO" id="GO:0009507">
    <property type="term" value="C:chloroplast"/>
    <property type="evidence" value="ECO:0007669"/>
    <property type="project" value="UniProtKB-SubCell"/>
</dbReference>
<feature type="binding site" evidence="15">
    <location>
        <position position="186"/>
    </location>
    <ligand>
        <name>Fe cation</name>
        <dbReference type="ChEBI" id="CHEBI:24875"/>
        <label>1</label>
    </ligand>
</feature>
<evidence type="ECO:0000256" key="8">
    <source>
        <dbReference type="ARBA" id="ARBA00022723"/>
    </source>
</evidence>
<comment type="similarity">
    <text evidence="3">Belongs to the fatty acid desaturase type 2 family.</text>
</comment>
<feature type="binding site" evidence="15">
    <location>
        <position position="145"/>
    </location>
    <ligand>
        <name>Fe cation</name>
        <dbReference type="ChEBI" id="CHEBI:24875"/>
        <label>1</label>
    </ligand>
</feature>
<dbReference type="PANTHER" id="PTHR31155:SF9">
    <property type="entry name" value="STEAROYL-[ACYL-CARRIER-PROTEIN] 9-DESATURASE 7, CHLOROPLASTIC"/>
    <property type="match status" value="1"/>
</dbReference>
<evidence type="ECO:0000256" key="9">
    <source>
        <dbReference type="ARBA" id="ARBA00022832"/>
    </source>
</evidence>
<comment type="cofactor">
    <cofactor evidence="15">
        <name>Fe cation</name>
        <dbReference type="ChEBI" id="CHEBI:24875"/>
    </cofactor>
    <text evidence="15">Binds 2 iron ions per subunit.</text>
</comment>
<evidence type="ECO:0000256" key="6">
    <source>
        <dbReference type="ARBA" id="ARBA00022528"/>
    </source>
</evidence>
<keyword evidence="10" id="KW-0809">Transit peptide</keyword>
<dbReference type="EMBL" id="HBGC01000050">
    <property type="protein sequence ID" value="CAD9076660.1"/>
    <property type="molecule type" value="Transcribed_RNA"/>
</dbReference>
<comment type="subcellular location">
    <subcellularLocation>
        <location evidence="2">Plastid</location>
        <location evidence="2">Chloroplast</location>
    </subcellularLocation>
</comment>
<feature type="binding site" evidence="15">
    <location>
        <position position="183"/>
    </location>
    <ligand>
        <name>Fe cation</name>
        <dbReference type="ChEBI" id="CHEBI:24875"/>
        <label>1</label>
    </ligand>
</feature>
<reference evidence="17" key="1">
    <citation type="submission" date="2021-01" db="EMBL/GenBank/DDBJ databases">
        <authorList>
            <person name="Corre E."/>
            <person name="Pelletier E."/>
            <person name="Niang G."/>
            <person name="Scheremetjew M."/>
            <person name="Finn R."/>
            <person name="Kale V."/>
            <person name="Holt S."/>
            <person name="Cochrane G."/>
            <person name="Meng A."/>
            <person name="Brown T."/>
            <person name="Cohen L."/>
        </authorList>
    </citation>
    <scope>NUCLEOTIDE SEQUENCE</scope>
    <source>
        <strain evidence="17">CCMP 338</strain>
    </source>
</reference>
<evidence type="ECO:0000256" key="3">
    <source>
        <dbReference type="ARBA" id="ARBA00008749"/>
    </source>
</evidence>
<dbReference type="SUPFAM" id="SSF47240">
    <property type="entry name" value="Ferritin-like"/>
    <property type="match status" value="1"/>
</dbReference>
<feature type="binding site" evidence="15">
    <location>
        <position position="269"/>
    </location>
    <ligand>
        <name>Fe cation</name>
        <dbReference type="ChEBI" id="CHEBI:24875"/>
        <label>2</label>
    </ligand>
</feature>
<feature type="binding site" evidence="15">
    <location>
        <position position="269"/>
    </location>
    <ligand>
        <name>Fe cation</name>
        <dbReference type="ChEBI" id="CHEBI:24875"/>
        <label>1</label>
    </ligand>
</feature>
<evidence type="ECO:0000256" key="15">
    <source>
        <dbReference type="PIRSR" id="PIRSR000346-1"/>
    </source>
</evidence>
<evidence type="ECO:0000256" key="12">
    <source>
        <dbReference type="ARBA" id="ARBA00023004"/>
    </source>
</evidence>
<evidence type="ECO:0008006" key="18">
    <source>
        <dbReference type="Google" id="ProtNLM"/>
    </source>
</evidence>
<evidence type="ECO:0000256" key="1">
    <source>
        <dbReference type="ARBA" id="ARBA00001954"/>
    </source>
</evidence>
<evidence type="ECO:0000256" key="16">
    <source>
        <dbReference type="SAM" id="SignalP"/>
    </source>
</evidence>
<keyword evidence="11" id="KW-0560">Oxidoreductase</keyword>